<evidence type="ECO:0000313" key="2">
    <source>
        <dbReference type="Proteomes" id="UP000054324"/>
    </source>
</evidence>
<evidence type="ECO:0000313" key="1">
    <source>
        <dbReference type="EMBL" id="KER25264.1"/>
    </source>
</evidence>
<organism evidence="1 2">
    <name type="scientific">Opisthorchis viverrini</name>
    <name type="common">Southeast Asian liver fluke</name>
    <dbReference type="NCBI Taxonomy" id="6198"/>
    <lineage>
        <taxon>Eukaryota</taxon>
        <taxon>Metazoa</taxon>
        <taxon>Spiralia</taxon>
        <taxon>Lophotrochozoa</taxon>
        <taxon>Platyhelminthes</taxon>
        <taxon>Trematoda</taxon>
        <taxon>Digenea</taxon>
        <taxon>Opisthorchiida</taxon>
        <taxon>Opisthorchiata</taxon>
        <taxon>Opisthorchiidae</taxon>
        <taxon>Opisthorchis</taxon>
    </lineage>
</organism>
<dbReference type="RefSeq" id="XP_009170988.1">
    <property type="nucleotide sequence ID" value="XM_009172724.1"/>
</dbReference>
<dbReference type="GeneID" id="20321429"/>
<dbReference type="CTD" id="20321429"/>
<dbReference type="EMBL" id="KL596782">
    <property type="protein sequence ID" value="KER25264.1"/>
    <property type="molecule type" value="Genomic_DNA"/>
</dbReference>
<gene>
    <name evidence="1" type="ORF">T265_07250</name>
</gene>
<name>A0A075AC45_OPIVI</name>
<dbReference type="Proteomes" id="UP000054324">
    <property type="component" value="Unassembled WGS sequence"/>
</dbReference>
<dbReference type="AlphaFoldDB" id="A0A075AC45"/>
<reference evidence="1 2" key="1">
    <citation type="submission" date="2013-11" db="EMBL/GenBank/DDBJ databases">
        <title>Opisthorchis viverrini - life in the bile duct.</title>
        <authorList>
            <person name="Young N.D."/>
            <person name="Nagarajan N."/>
            <person name="Lin S.J."/>
            <person name="Korhonen P.K."/>
            <person name="Jex A.R."/>
            <person name="Hall R.S."/>
            <person name="Safavi-Hemami H."/>
            <person name="Kaewkong W."/>
            <person name="Bertrand D."/>
            <person name="Gao S."/>
            <person name="Seet Q."/>
            <person name="Wongkham S."/>
            <person name="Teh B.T."/>
            <person name="Wongkham C."/>
            <person name="Intapan P.M."/>
            <person name="Maleewong W."/>
            <person name="Yang X."/>
            <person name="Hu M."/>
            <person name="Wang Z."/>
            <person name="Hofmann A."/>
            <person name="Sternberg P.W."/>
            <person name="Tan P."/>
            <person name="Wang J."/>
            <person name="Gasser R.B."/>
        </authorList>
    </citation>
    <scope>NUCLEOTIDE SEQUENCE [LARGE SCALE GENOMIC DNA]</scope>
</reference>
<sequence>MLQVCHAWPLEESMPLYANGPVQHEFLISPHRGQIIWGTAAESVVDLMWGKLMTRYGAVKLECYRSTAMRRLQI</sequence>
<accession>A0A075AC45</accession>
<proteinExistence type="predicted"/>
<keyword evidence="2" id="KW-1185">Reference proteome</keyword>
<protein>
    <submittedName>
        <fullName evidence="1">Uncharacterized protein</fullName>
    </submittedName>
</protein>
<dbReference type="KEGG" id="ovi:T265_07250"/>